<dbReference type="Proteomes" id="UP000257501">
    <property type="component" value="Segment"/>
</dbReference>
<dbReference type="EMBL" id="MH512890">
    <property type="protein sequence ID" value="AXF41292.1"/>
    <property type="molecule type" value="Genomic_DNA"/>
</dbReference>
<evidence type="ECO:0000313" key="1">
    <source>
        <dbReference type="EMBL" id="AXF41292.1"/>
    </source>
</evidence>
<protein>
    <submittedName>
        <fullName evidence="1">Uncharacterized protein</fullName>
    </submittedName>
</protein>
<gene>
    <name evidence="1" type="primary">ORF_156</name>
    <name evidence="1" type="ORF">S-TIM4_ORF_156</name>
</gene>
<sequence length="167" mass="19278">MNIFVTDPSPTKSAQVLPDKHIVKMPLETCQMLSIVASDKWGHGFGSLSKLDGTPYKTDKGAFRNHPCTVWAQDNWTWLIMHGLALCFEYTLRYGKIHSCQSTIEHAEKIFPPQDTDPTHFVFAGPDQFKHDKTIDIFTAYKYYINSKPWVSDNYLRLPDRKPNWVN</sequence>
<dbReference type="KEGG" id="vg:54997271"/>
<keyword evidence="2" id="KW-1185">Reference proteome</keyword>
<dbReference type="GeneID" id="54997271"/>
<dbReference type="Pfam" id="PF03013">
    <property type="entry name" value="Pyr_excise"/>
    <property type="match status" value="1"/>
</dbReference>
<dbReference type="RefSeq" id="YP_009806413.1">
    <property type="nucleotide sequence ID" value="NC_048015.1"/>
</dbReference>
<reference evidence="1 2" key="1">
    <citation type="journal article" date="2011" name="Nature">
        <title>Genomic island variability facilitates Prochlorococcus-virus coexistence.</title>
        <authorList>
            <person name="Avrani S."/>
            <person name="Wurtzel O."/>
            <person name="Sharon I."/>
            <person name="Sorek R."/>
            <person name="Lindell D."/>
        </authorList>
    </citation>
    <scope>NUCLEOTIDE SEQUENCE [LARGE SCALE GENOMIC DNA]</scope>
</reference>
<evidence type="ECO:0000313" key="2">
    <source>
        <dbReference type="Proteomes" id="UP000257501"/>
    </source>
</evidence>
<organism evidence="1 2">
    <name type="scientific">Cyanophage S-TIM4</name>
    <dbReference type="NCBI Taxonomy" id="1048189"/>
    <lineage>
        <taxon>Viruses</taxon>
        <taxon>Duplodnaviria</taxon>
        <taxon>Heunggongvirae</taxon>
        <taxon>Uroviricota</taxon>
        <taxon>Caudoviricetes</taxon>
        <taxon>Pantevenvirales</taxon>
        <taxon>Kyanoviridae</taxon>
        <taxon>Thaumasvirus</taxon>
        <taxon>Thaumasvirus stim4</taxon>
    </lineage>
</organism>
<accession>A0A345AWK9</accession>
<name>A0A345AWK9_9CAUD</name>
<proteinExistence type="predicted"/>
<dbReference type="InterPro" id="IPR004260">
    <property type="entry name" value="Pyr-dimer_DNA_glycosylase"/>
</dbReference>